<dbReference type="EMBL" id="CP075585">
    <property type="protein sequence ID" value="QZA58905.1"/>
    <property type="molecule type" value="Genomic_DNA"/>
</dbReference>
<keyword evidence="1" id="KW-1133">Transmembrane helix</keyword>
<organism evidence="2 3">
    <name type="scientific">Candidatus Rhabdochlamydia porcellionis</name>
    <dbReference type="NCBI Taxonomy" id="225148"/>
    <lineage>
        <taxon>Bacteria</taxon>
        <taxon>Pseudomonadati</taxon>
        <taxon>Chlamydiota</taxon>
        <taxon>Chlamydiia</taxon>
        <taxon>Parachlamydiales</taxon>
        <taxon>Candidatus Rhabdochlamydiaceae</taxon>
        <taxon>Candidatus Rhabdochlamydia</taxon>
    </lineage>
</organism>
<feature type="transmembrane region" description="Helical" evidence="1">
    <location>
        <begin position="12"/>
        <end position="30"/>
    </location>
</feature>
<sequence length="63" mass="7033">MFQSDHSCKNLFLGTFLGIAVGALATLYLGTNGGKRLQKDVLNKLFKEAKKPRIKKVAKRIKK</sequence>
<name>A0ABX8YZS6_9BACT</name>
<accession>A0ABX8YZS6</accession>
<reference evidence="2 3" key="2">
    <citation type="submission" date="2021-05" db="EMBL/GenBank/DDBJ databases">
        <title>Ecology and evolution of chlamydial symbionts of arthropods.</title>
        <authorList>
            <person name="Halter T."/>
            <person name="Sixt B.S."/>
            <person name="Toenshoff E.R."/>
            <person name="Koestlbacher S."/>
            <person name="Schulz F."/>
            <person name="Kostanjsek R."/>
            <person name="Collingro A."/>
            <person name="Hendrickx F."/>
            <person name="Horn M."/>
        </authorList>
    </citation>
    <scope>NUCLEOTIDE SEQUENCE [LARGE SCALE GENOMIC DNA]</scope>
    <source>
        <strain evidence="2 3">15C</strain>
    </source>
</reference>
<evidence type="ECO:0000256" key="1">
    <source>
        <dbReference type="SAM" id="Phobius"/>
    </source>
</evidence>
<dbReference type="Proteomes" id="UP000822862">
    <property type="component" value="Chromosome"/>
</dbReference>
<evidence type="ECO:0000313" key="2">
    <source>
        <dbReference type="EMBL" id="QZA58905.1"/>
    </source>
</evidence>
<keyword evidence="1" id="KW-0472">Membrane</keyword>
<gene>
    <name evidence="2" type="ORF">RHAB15C_0000786</name>
</gene>
<protein>
    <recommendedName>
        <fullName evidence="4">YtxH-like protein</fullName>
    </recommendedName>
</protein>
<keyword evidence="1" id="KW-0812">Transmembrane</keyword>
<evidence type="ECO:0008006" key="4">
    <source>
        <dbReference type="Google" id="ProtNLM"/>
    </source>
</evidence>
<proteinExistence type="predicted"/>
<dbReference type="RefSeq" id="WP_194845402.1">
    <property type="nucleotide sequence ID" value="NZ_CP075585.1"/>
</dbReference>
<keyword evidence="3" id="KW-1185">Reference proteome</keyword>
<reference evidence="2 3" key="1">
    <citation type="submission" date="2020-01" db="EMBL/GenBank/DDBJ databases">
        <authorList>
            <person name="Sixt B."/>
            <person name="Schulz F."/>
            <person name="Kostanjsek R."/>
            <person name="Koestlbacher S."/>
            <person name="Collingro A."/>
            <person name="Toenshoff E."/>
            <person name="Horn M."/>
        </authorList>
    </citation>
    <scope>NUCLEOTIDE SEQUENCE [LARGE SCALE GENOMIC DNA]</scope>
    <source>
        <strain evidence="2 3">15C</strain>
    </source>
</reference>
<evidence type="ECO:0000313" key="3">
    <source>
        <dbReference type="Proteomes" id="UP000822862"/>
    </source>
</evidence>